<feature type="domain" description="DHFR" evidence="9">
    <location>
        <begin position="1"/>
        <end position="159"/>
    </location>
</feature>
<dbReference type="Gene3D" id="3.40.430.10">
    <property type="entry name" value="Dihydrofolate Reductase, subunit A"/>
    <property type="match status" value="1"/>
</dbReference>
<dbReference type="EC" id="1.5.1.3" evidence="3 7"/>
<dbReference type="PIRSF" id="PIRSF000194">
    <property type="entry name" value="DHFR"/>
    <property type="match status" value="1"/>
</dbReference>
<reference evidence="10" key="1">
    <citation type="submission" date="2018-09" db="EMBL/GenBank/DDBJ databases">
        <title>Phylogenetic barriers to horizontal transfer of antimicrobial peptide resistance genes in the human gut microbiota.</title>
        <authorList>
            <person name="Kintses B."/>
            <person name="Mehi O."/>
            <person name="Ari E."/>
            <person name="Szamel M."/>
            <person name="Gyorkei A."/>
            <person name="Jangir P.K."/>
            <person name="Nagy I."/>
            <person name="Pal F."/>
            <person name="Fekete G."/>
            <person name="Tengolics R."/>
            <person name="Nyerges A."/>
            <person name="Liko I."/>
            <person name="Balint A."/>
            <person name="Molnar T."/>
            <person name="Balint B."/>
            <person name="Vasarhelyi B.M."/>
            <person name="Bustamante M."/>
            <person name="Papp B."/>
            <person name="Pal C."/>
        </authorList>
    </citation>
    <scope>NUCLEOTIDE SEQUENCE</scope>
</reference>
<evidence type="ECO:0000256" key="7">
    <source>
        <dbReference type="PIRNR" id="PIRNR000194"/>
    </source>
</evidence>
<comment type="function">
    <text evidence="7">Key enzyme in folate metabolism. Catalyzes an essential reaction for de novo glycine and purine synthesis, and for DNA precursor synthesis.</text>
</comment>
<keyword evidence="6 7" id="KW-0560">Oxidoreductase</keyword>
<dbReference type="PANTHER" id="PTHR48069">
    <property type="entry name" value="DIHYDROFOLATE REDUCTASE"/>
    <property type="match status" value="1"/>
</dbReference>
<dbReference type="InterPro" id="IPR012259">
    <property type="entry name" value="DHFR"/>
</dbReference>
<evidence type="ECO:0000256" key="6">
    <source>
        <dbReference type="ARBA" id="ARBA00023002"/>
    </source>
</evidence>
<dbReference type="EMBL" id="MH883453">
    <property type="protein sequence ID" value="AYM48272.1"/>
    <property type="molecule type" value="Genomic_DNA"/>
</dbReference>
<evidence type="ECO:0000256" key="3">
    <source>
        <dbReference type="ARBA" id="ARBA00012856"/>
    </source>
</evidence>
<dbReference type="AlphaFoldDB" id="A0A3G2C7H1"/>
<dbReference type="GO" id="GO:0046654">
    <property type="term" value="P:tetrahydrofolate biosynthetic process"/>
    <property type="evidence" value="ECO:0007669"/>
    <property type="project" value="UniProtKB-UniPathway"/>
</dbReference>
<dbReference type="SUPFAM" id="SSF53597">
    <property type="entry name" value="Dihydrofolate reductase-like"/>
    <property type="match status" value="1"/>
</dbReference>
<dbReference type="GO" id="GO:0050661">
    <property type="term" value="F:NADP binding"/>
    <property type="evidence" value="ECO:0007669"/>
    <property type="project" value="InterPro"/>
</dbReference>
<dbReference type="InterPro" id="IPR024072">
    <property type="entry name" value="DHFR-like_dom_sf"/>
</dbReference>
<dbReference type="PROSITE" id="PS00075">
    <property type="entry name" value="DHFR_1"/>
    <property type="match status" value="1"/>
</dbReference>
<dbReference type="CDD" id="cd00209">
    <property type="entry name" value="DHFR"/>
    <property type="match status" value="1"/>
</dbReference>
<dbReference type="GO" id="GO:0046452">
    <property type="term" value="P:dihydrofolate metabolic process"/>
    <property type="evidence" value="ECO:0007669"/>
    <property type="project" value="TreeGrafter"/>
</dbReference>
<comment type="catalytic activity">
    <reaction evidence="7">
        <text>(6S)-5,6,7,8-tetrahydrofolate + NADP(+) = 7,8-dihydrofolate + NADPH + H(+)</text>
        <dbReference type="Rhea" id="RHEA:15009"/>
        <dbReference type="ChEBI" id="CHEBI:15378"/>
        <dbReference type="ChEBI" id="CHEBI:57451"/>
        <dbReference type="ChEBI" id="CHEBI:57453"/>
        <dbReference type="ChEBI" id="CHEBI:57783"/>
        <dbReference type="ChEBI" id="CHEBI:58349"/>
        <dbReference type="EC" id="1.5.1.3"/>
    </reaction>
</comment>
<dbReference type="GO" id="GO:0046655">
    <property type="term" value="P:folic acid metabolic process"/>
    <property type="evidence" value="ECO:0007669"/>
    <property type="project" value="TreeGrafter"/>
</dbReference>
<evidence type="ECO:0000256" key="4">
    <source>
        <dbReference type="ARBA" id="ARBA00022563"/>
    </source>
</evidence>
<evidence type="ECO:0000259" key="9">
    <source>
        <dbReference type="PROSITE" id="PS51330"/>
    </source>
</evidence>
<proteinExistence type="inferred from homology"/>
<dbReference type="GO" id="GO:0006730">
    <property type="term" value="P:one-carbon metabolic process"/>
    <property type="evidence" value="ECO:0007669"/>
    <property type="project" value="UniProtKB-KW"/>
</dbReference>
<evidence type="ECO:0000256" key="8">
    <source>
        <dbReference type="RuleBase" id="RU004474"/>
    </source>
</evidence>
<dbReference type="PROSITE" id="PS51330">
    <property type="entry name" value="DHFR_2"/>
    <property type="match status" value="1"/>
</dbReference>
<evidence type="ECO:0000313" key="10">
    <source>
        <dbReference type="EMBL" id="AYM48272.1"/>
    </source>
</evidence>
<organism evidence="10">
    <name type="scientific">uncultured Lactobacillus sp</name>
    <dbReference type="NCBI Taxonomy" id="153152"/>
    <lineage>
        <taxon>Bacteria</taxon>
        <taxon>Bacillati</taxon>
        <taxon>Bacillota</taxon>
        <taxon>Bacilli</taxon>
        <taxon>Lactobacillales</taxon>
        <taxon>Lactobacillaceae</taxon>
        <taxon>Lactobacillus</taxon>
        <taxon>environmental samples</taxon>
    </lineage>
</organism>
<name>A0A3G2C7H1_9LACO</name>
<comment type="similarity">
    <text evidence="2 7 8">Belongs to the dihydrofolate reductase family.</text>
</comment>
<dbReference type="Pfam" id="PF00186">
    <property type="entry name" value="DHFR_1"/>
    <property type="match status" value="1"/>
</dbReference>
<dbReference type="PRINTS" id="PR00070">
    <property type="entry name" value="DHFR"/>
</dbReference>
<keyword evidence="5 7" id="KW-0521">NADP</keyword>
<keyword evidence="4 7" id="KW-0554">One-carbon metabolism</keyword>
<protein>
    <recommendedName>
        <fullName evidence="3 7">Dihydrofolate reductase</fullName>
        <ecNumber evidence="3 7">1.5.1.3</ecNumber>
    </recommendedName>
</protein>
<dbReference type="InterPro" id="IPR001796">
    <property type="entry name" value="DHFR_dom"/>
</dbReference>
<evidence type="ECO:0000256" key="2">
    <source>
        <dbReference type="ARBA" id="ARBA00009539"/>
    </source>
</evidence>
<dbReference type="UniPathway" id="UPA00077">
    <property type="reaction ID" value="UER00158"/>
</dbReference>
<evidence type="ECO:0000256" key="5">
    <source>
        <dbReference type="ARBA" id="ARBA00022857"/>
    </source>
</evidence>
<sequence length="159" mass="18090">MIGLIVARSKNNVIGKNGKIPWKIKGEQKQFKELTTGNVVIMGRNSYDEIGRPLPNRETIVISNTKKYIGENLHTASSVKEAIEFAKGKDVYIAGGYGVYKEAIPLVDVMYITEININVEQGDVFFPEFDDNNFNISIVETSENNELFIRKIYRRKNKQ</sequence>
<evidence type="ECO:0000256" key="1">
    <source>
        <dbReference type="ARBA" id="ARBA00004903"/>
    </source>
</evidence>
<gene>
    <name evidence="10" type="primary">dfrA_9</name>
</gene>
<dbReference type="InterPro" id="IPR017925">
    <property type="entry name" value="DHFR_CS"/>
</dbReference>
<comment type="pathway">
    <text evidence="1 7">Cofactor biosynthesis; tetrahydrofolate biosynthesis; 5,6,7,8-tetrahydrofolate from 7,8-dihydrofolate: step 1/1.</text>
</comment>
<dbReference type="GO" id="GO:0004146">
    <property type="term" value="F:dihydrofolate reductase activity"/>
    <property type="evidence" value="ECO:0007669"/>
    <property type="project" value="UniProtKB-EC"/>
</dbReference>
<dbReference type="PANTHER" id="PTHR48069:SF3">
    <property type="entry name" value="DIHYDROFOLATE REDUCTASE"/>
    <property type="match status" value="1"/>
</dbReference>
<accession>A0A3G2C7H1</accession>